<sequence>MTTGRPDRPAPVRTWAFPGGRWGLVLAAGTTWLLVRPARRHPPLTPTTLADGLGPVVERHFWAEVAGARLTPPQIVARAADTFPALMPRPLAFVWKVSGDPGHAAPGDRYALILAARLGATRLLLRDTLRFREQTLRHHPESGWVEFRAAPLDAGRVRLEVETCTRSSTWLDRLGYRLGVSYAQRRTWELFLRNVAAASGGRVLETGHDTAERPYRPGDEL</sequence>
<keyword evidence="3" id="KW-1185">Reference proteome</keyword>
<evidence type="ECO:0000313" key="2">
    <source>
        <dbReference type="EMBL" id="MFC5846771.1"/>
    </source>
</evidence>
<dbReference type="RefSeq" id="WP_380045138.1">
    <property type="nucleotide sequence ID" value="NZ_JBHSOH010000002.1"/>
</dbReference>
<evidence type="ECO:0000313" key="3">
    <source>
        <dbReference type="Proteomes" id="UP001595979"/>
    </source>
</evidence>
<gene>
    <name evidence="2" type="ORF">ACFPQ6_00475</name>
</gene>
<comment type="caution">
    <text evidence="2">The sequence shown here is derived from an EMBL/GenBank/DDBJ whole genome shotgun (WGS) entry which is preliminary data.</text>
</comment>
<dbReference type="Pfam" id="PF09348">
    <property type="entry name" value="DUF1990"/>
    <property type="match status" value="1"/>
</dbReference>
<organism evidence="2 3">
    <name type="scientific">Deinococcus petrolearius</name>
    <dbReference type="NCBI Taxonomy" id="1751295"/>
    <lineage>
        <taxon>Bacteria</taxon>
        <taxon>Thermotogati</taxon>
        <taxon>Deinococcota</taxon>
        <taxon>Deinococci</taxon>
        <taxon>Deinococcales</taxon>
        <taxon>Deinococcaceae</taxon>
        <taxon>Deinococcus</taxon>
    </lineage>
</organism>
<accession>A0ABW1DH10</accession>
<dbReference type="EMBL" id="JBHSOH010000002">
    <property type="protein sequence ID" value="MFC5846771.1"/>
    <property type="molecule type" value="Genomic_DNA"/>
</dbReference>
<evidence type="ECO:0000259" key="1">
    <source>
        <dbReference type="Pfam" id="PF09348"/>
    </source>
</evidence>
<name>A0ABW1DH10_9DEIO</name>
<dbReference type="Proteomes" id="UP001595979">
    <property type="component" value="Unassembled WGS sequence"/>
</dbReference>
<protein>
    <submittedName>
        <fullName evidence="2">DUF1990 family protein</fullName>
    </submittedName>
</protein>
<reference evidence="3" key="1">
    <citation type="journal article" date="2019" name="Int. J. Syst. Evol. Microbiol.">
        <title>The Global Catalogue of Microorganisms (GCM) 10K type strain sequencing project: providing services to taxonomists for standard genome sequencing and annotation.</title>
        <authorList>
            <consortium name="The Broad Institute Genomics Platform"/>
            <consortium name="The Broad Institute Genome Sequencing Center for Infectious Disease"/>
            <person name="Wu L."/>
            <person name="Ma J."/>
        </authorList>
    </citation>
    <scope>NUCLEOTIDE SEQUENCE [LARGE SCALE GENOMIC DNA]</scope>
    <source>
        <strain evidence="3">CGMCC 1.15053</strain>
    </source>
</reference>
<feature type="domain" description="DUF1990" evidence="1">
    <location>
        <begin position="130"/>
        <end position="187"/>
    </location>
</feature>
<proteinExistence type="predicted"/>
<dbReference type="InterPro" id="IPR018960">
    <property type="entry name" value="DUF1990"/>
</dbReference>